<dbReference type="AlphaFoldDB" id="A0A9P4GM45"/>
<dbReference type="OrthoDB" id="68104at2759"/>
<organism evidence="3 4">
    <name type="scientific">Cucurbitaria berberidis CBS 394.84</name>
    <dbReference type="NCBI Taxonomy" id="1168544"/>
    <lineage>
        <taxon>Eukaryota</taxon>
        <taxon>Fungi</taxon>
        <taxon>Dikarya</taxon>
        <taxon>Ascomycota</taxon>
        <taxon>Pezizomycotina</taxon>
        <taxon>Dothideomycetes</taxon>
        <taxon>Pleosporomycetidae</taxon>
        <taxon>Pleosporales</taxon>
        <taxon>Pleosporineae</taxon>
        <taxon>Cucurbitariaceae</taxon>
        <taxon>Cucurbitaria</taxon>
    </lineage>
</organism>
<feature type="region of interest" description="Disordered" evidence="2">
    <location>
        <begin position="1"/>
        <end position="62"/>
    </location>
</feature>
<feature type="region of interest" description="Disordered" evidence="2">
    <location>
        <begin position="168"/>
        <end position="189"/>
    </location>
</feature>
<evidence type="ECO:0000256" key="1">
    <source>
        <dbReference type="ARBA" id="ARBA00010751"/>
    </source>
</evidence>
<evidence type="ECO:0000313" key="4">
    <source>
        <dbReference type="Proteomes" id="UP000800039"/>
    </source>
</evidence>
<dbReference type="SUPFAM" id="SSF117782">
    <property type="entry name" value="YbjQ-like"/>
    <property type="match status" value="1"/>
</dbReference>
<accession>A0A9P4GM45</accession>
<dbReference type="InterPro" id="IPR035439">
    <property type="entry name" value="UPF0145_dom_sf"/>
</dbReference>
<gene>
    <name evidence="3" type="ORF">K460DRAFT_364093</name>
</gene>
<comment type="caution">
    <text evidence="3">The sequence shown here is derived from an EMBL/GenBank/DDBJ whole genome shotgun (WGS) entry which is preliminary data.</text>
</comment>
<dbReference type="Proteomes" id="UP000800039">
    <property type="component" value="Unassembled WGS sequence"/>
</dbReference>
<dbReference type="PANTHER" id="PTHR34068">
    <property type="entry name" value="UPF0145 PROTEIN YBJQ"/>
    <property type="match status" value="1"/>
</dbReference>
<dbReference type="GeneID" id="63850192"/>
<protein>
    <recommendedName>
        <fullName evidence="5">Heavy metal-binding domain-containing protein</fullName>
    </recommendedName>
</protein>
<evidence type="ECO:0000256" key="2">
    <source>
        <dbReference type="SAM" id="MobiDB-lite"/>
    </source>
</evidence>
<feature type="compositionally biased region" description="Polar residues" evidence="2">
    <location>
        <begin position="17"/>
        <end position="40"/>
    </location>
</feature>
<dbReference type="Pfam" id="PF01906">
    <property type="entry name" value="YbjQ_1"/>
    <property type="match status" value="1"/>
</dbReference>
<dbReference type="Gene3D" id="3.30.110.70">
    <property type="entry name" value="Hypothetical protein apc22750. Chain B"/>
    <property type="match status" value="1"/>
</dbReference>
<name>A0A9P4GM45_9PLEO</name>
<keyword evidence="4" id="KW-1185">Reference proteome</keyword>
<reference evidence="3" key="1">
    <citation type="submission" date="2020-01" db="EMBL/GenBank/DDBJ databases">
        <authorList>
            <consortium name="DOE Joint Genome Institute"/>
            <person name="Haridas S."/>
            <person name="Albert R."/>
            <person name="Binder M."/>
            <person name="Bloem J."/>
            <person name="Labutti K."/>
            <person name="Salamov A."/>
            <person name="Andreopoulos B."/>
            <person name="Baker S.E."/>
            <person name="Barry K."/>
            <person name="Bills G."/>
            <person name="Bluhm B.H."/>
            <person name="Cannon C."/>
            <person name="Castanera R."/>
            <person name="Culley D.E."/>
            <person name="Daum C."/>
            <person name="Ezra D."/>
            <person name="Gonzalez J.B."/>
            <person name="Henrissat B."/>
            <person name="Kuo A."/>
            <person name="Liang C."/>
            <person name="Lipzen A."/>
            <person name="Lutzoni F."/>
            <person name="Magnuson J."/>
            <person name="Mondo S."/>
            <person name="Nolan M."/>
            <person name="Ohm R."/>
            <person name="Pangilinan J."/>
            <person name="Park H.-J."/>
            <person name="Ramirez L."/>
            <person name="Alfaro M."/>
            <person name="Sun H."/>
            <person name="Tritt A."/>
            <person name="Yoshinaga Y."/>
            <person name="Zwiers L.-H."/>
            <person name="Turgeon B.G."/>
            <person name="Goodwin S.B."/>
            <person name="Spatafora J.W."/>
            <person name="Crous P.W."/>
            <person name="Grigoriev I.V."/>
        </authorList>
    </citation>
    <scope>NUCLEOTIDE SEQUENCE</scope>
    <source>
        <strain evidence="3">CBS 394.84</strain>
    </source>
</reference>
<dbReference type="PANTHER" id="PTHR34068:SF2">
    <property type="entry name" value="UPF0145 PROTEIN SCO3412"/>
    <property type="match status" value="1"/>
</dbReference>
<proteinExistence type="inferred from homology"/>
<dbReference type="RefSeq" id="XP_040790663.1">
    <property type="nucleotide sequence ID" value="XM_040932941.1"/>
</dbReference>
<evidence type="ECO:0008006" key="5">
    <source>
        <dbReference type="Google" id="ProtNLM"/>
    </source>
</evidence>
<dbReference type="InterPro" id="IPR002765">
    <property type="entry name" value="UPF0145_YbjQ-like"/>
</dbReference>
<comment type="similarity">
    <text evidence="1">Belongs to the UPF0145 family.</text>
</comment>
<dbReference type="EMBL" id="ML976615">
    <property type="protein sequence ID" value="KAF1848100.1"/>
    <property type="molecule type" value="Genomic_DNA"/>
</dbReference>
<sequence>MLTNRRSTMMLPPNRIPSWQPQSKHLSATQAPRTSILFPSTTTTTTEPVLQSRTPSLLTSTTPSLPGHRLLRTLGAVHGTTSAVRKDTKSFIKNIAASFSGAWGEAKSVTGLIYQLRDQAIDRMVKEGVALGANAIVGLVVRESEVCGCVVVSVSGTACWVERVGERGDERDGGWKRDSAQDGSEDPFR</sequence>
<evidence type="ECO:0000313" key="3">
    <source>
        <dbReference type="EMBL" id="KAF1848100.1"/>
    </source>
</evidence>